<proteinExistence type="predicted"/>
<reference evidence="1" key="1">
    <citation type="submission" date="2018-07" db="EMBL/GenBank/DDBJ databases">
        <authorList>
            <person name="Quirk P.G."/>
            <person name="Krulwich T.A."/>
        </authorList>
    </citation>
    <scope>NUCLEOTIDE SEQUENCE</scope>
</reference>
<accession>A0A336M1A9</accession>
<sequence>MNNLFNDIPTTERTFIGANLNGEFSDGYEECHESGKIFVEMITNWLSDILVAEEDLSVEEYWLAFEEVCNVWAKKYFGISKGKLNINKETWWWDD</sequence>
<protein>
    <submittedName>
        <fullName evidence="1">CSON007525 protein</fullName>
    </submittedName>
</protein>
<evidence type="ECO:0000313" key="1">
    <source>
        <dbReference type="EMBL" id="SSX22779.1"/>
    </source>
</evidence>
<dbReference type="VEuPathDB" id="VectorBase:CSON007525"/>
<name>A0A336M1A9_CULSO</name>
<dbReference type="AlphaFoldDB" id="A0A336M1A9"/>
<organism evidence="1">
    <name type="scientific">Culicoides sonorensis</name>
    <name type="common">Biting midge</name>
    <dbReference type="NCBI Taxonomy" id="179676"/>
    <lineage>
        <taxon>Eukaryota</taxon>
        <taxon>Metazoa</taxon>
        <taxon>Ecdysozoa</taxon>
        <taxon>Arthropoda</taxon>
        <taxon>Hexapoda</taxon>
        <taxon>Insecta</taxon>
        <taxon>Pterygota</taxon>
        <taxon>Neoptera</taxon>
        <taxon>Endopterygota</taxon>
        <taxon>Diptera</taxon>
        <taxon>Nematocera</taxon>
        <taxon>Chironomoidea</taxon>
        <taxon>Ceratopogonidae</taxon>
        <taxon>Ceratopogoninae</taxon>
        <taxon>Culicoides</taxon>
        <taxon>Monoculicoides</taxon>
    </lineage>
</organism>
<gene>
    <name evidence="1" type="primary">CSON007525</name>
</gene>
<dbReference type="EMBL" id="UFQT01000284">
    <property type="protein sequence ID" value="SSX22779.1"/>
    <property type="molecule type" value="Genomic_DNA"/>
</dbReference>